<feature type="domain" description="Peptidase M48" evidence="8">
    <location>
        <begin position="154"/>
        <end position="343"/>
    </location>
</feature>
<dbReference type="CDD" id="cd07332">
    <property type="entry name" value="M48C_Oma1_like"/>
    <property type="match status" value="1"/>
</dbReference>
<dbReference type="EMBL" id="CAADFK010000062">
    <property type="protein sequence ID" value="VFK14474.1"/>
    <property type="molecule type" value="Genomic_DNA"/>
</dbReference>
<reference evidence="9" key="1">
    <citation type="submission" date="2019-02" db="EMBL/GenBank/DDBJ databases">
        <authorList>
            <person name="Gruber-Vodicka R. H."/>
            <person name="Seah K. B. B."/>
        </authorList>
    </citation>
    <scope>NUCLEOTIDE SEQUENCE</scope>
    <source>
        <strain evidence="9">BECK_S313</strain>
    </source>
</reference>
<dbReference type="InterPro" id="IPR001915">
    <property type="entry name" value="Peptidase_M48"/>
</dbReference>
<proteinExistence type="inferred from homology"/>
<dbReference type="GO" id="GO:0016020">
    <property type="term" value="C:membrane"/>
    <property type="evidence" value="ECO:0007669"/>
    <property type="project" value="TreeGrafter"/>
</dbReference>
<organism evidence="9">
    <name type="scientific">Candidatus Kentrum sp. LPFa</name>
    <dbReference type="NCBI Taxonomy" id="2126335"/>
    <lineage>
        <taxon>Bacteria</taxon>
        <taxon>Pseudomonadati</taxon>
        <taxon>Pseudomonadota</taxon>
        <taxon>Gammaproteobacteria</taxon>
        <taxon>Candidatus Kentrum</taxon>
    </lineage>
</organism>
<comment type="similarity">
    <text evidence="6">Belongs to the peptidase M48 family.</text>
</comment>
<keyword evidence="5 6" id="KW-0482">Metalloprotease</keyword>
<keyword evidence="7" id="KW-0812">Transmembrane</keyword>
<dbReference type="Gene3D" id="3.30.2010.10">
    <property type="entry name" value="Metalloproteases ('zincins'), catalytic domain"/>
    <property type="match status" value="1"/>
</dbReference>
<dbReference type="PANTHER" id="PTHR22726:SF24">
    <property type="entry name" value="M48 FAMILY METALLOPEPTIDASE"/>
    <property type="match status" value="1"/>
</dbReference>
<feature type="transmembrane region" description="Helical" evidence="7">
    <location>
        <begin position="96"/>
        <end position="114"/>
    </location>
</feature>
<dbReference type="GO" id="GO:0046872">
    <property type="term" value="F:metal ion binding"/>
    <property type="evidence" value="ECO:0007669"/>
    <property type="project" value="UniProtKB-KW"/>
</dbReference>
<keyword evidence="1 6" id="KW-0645">Protease</keyword>
<dbReference type="Pfam" id="PF01435">
    <property type="entry name" value="Peptidase_M48"/>
    <property type="match status" value="1"/>
</dbReference>
<gene>
    <name evidence="9" type="ORF">BECKLPF1236B_GA0070989_10629</name>
</gene>
<keyword evidence="2" id="KW-0479">Metal-binding</keyword>
<evidence type="ECO:0000256" key="2">
    <source>
        <dbReference type="ARBA" id="ARBA00022723"/>
    </source>
</evidence>
<keyword evidence="7" id="KW-0472">Membrane</keyword>
<evidence type="ECO:0000256" key="7">
    <source>
        <dbReference type="SAM" id="Phobius"/>
    </source>
</evidence>
<dbReference type="InterPro" id="IPR051156">
    <property type="entry name" value="Mito/Outer_Membr_Metalloprot"/>
</dbReference>
<dbReference type="GO" id="GO:0004222">
    <property type="term" value="F:metalloendopeptidase activity"/>
    <property type="evidence" value="ECO:0007669"/>
    <property type="project" value="InterPro"/>
</dbReference>
<keyword evidence="4 6" id="KW-0862">Zinc</keyword>
<protein>
    <submittedName>
        <fullName evidence="9">Zn-dependent protease with chaperone function</fullName>
    </submittedName>
</protein>
<evidence type="ECO:0000256" key="4">
    <source>
        <dbReference type="ARBA" id="ARBA00022833"/>
    </source>
</evidence>
<evidence type="ECO:0000256" key="1">
    <source>
        <dbReference type="ARBA" id="ARBA00022670"/>
    </source>
</evidence>
<dbReference type="PANTHER" id="PTHR22726">
    <property type="entry name" value="METALLOENDOPEPTIDASE OMA1"/>
    <property type="match status" value="1"/>
</dbReference>
<keyword evidence="3 6" id="KW-0378">Hydrolase</keyword>
<dbReference type="AlphaFoldDB" id="A0A450WBR2"/>
<keyword evidence="7" id="KW-1133">Transmembrane helix</keyword>
<sequence>MTNRIKIRGQFFEALSSQRHECSLIHENDEITIETREGIIARDLRIDSVQGEDNVYFVCGRYFKSDQPLPQEFCGEFQSKARKIISWLEEFSPGKAVILSLILLGFVLFYRVVLSSAGETIALIFPDHWEREIGEHSYRGLRRIALSESALTARRQDYLRERAQEMAERAELARRPQILFHDTDLLGANAFAFPGGPIVIMDDLVELLDEDEFLAIVAHEYSHIEDRHSLKQIIELIGVSVLAHILFGVDDSLIEEMTAVAIDVWGFRNSRDFEKKADLKAIGILKANDIDPANLVEAIGKLMEYGCKKTDAGSSRKCLSKAKTGWLSTHPGDDERFGYLSERIE</sequence>
<accession>A0A450WBR2</accession>
<evidence type="ECO:0000313" key="9">
    <source>
        <dbReference type="EMBL" id="VFK14474.1"/>
    </source>
</evidence>
<dbReference type="GO" id="GO:0051603">
    <property type="term" value="P:proteolysis involved in protein catabolic process"/>
    <property type="evidence" value="ECO:0007669"/>
    <property type="project" value="TreeGrafter"/>
</dbReference>
<evidence type="ECO:0000259" key="8">
    <source>
        <dbReference type="Pfam" id="PF01435"/>
    </source>
</evidence>
<evidence type="ECO:0000256" key="6">
    <source>
        <dbReference type="RuleBase" id="RU003983"/>
    </source>
</evidence>
<evidence type="ECO:0000256" key="5">
    <source>
        <dbReference type="ARBA" id="ARBA00023049"/>
    </source>
</evidence>
<comment type="cofactor">
    <cofactor evidence="6">
        <name>Zn(2+)</name>
        <dbReference type="ChEBI" id="CHEBI:29105"/>
    </cofactor>
    <text evidence="6">Binds 1 zinc ion per subunit.</text>
</comment>
<name>A0A450WBR2_9GAMM</name>
<evidence type="ECO:0000256" key="3">
    <source>
        <dbReference type="ARBA" id="ARBA00022801"/>
    </source>
</evidence>